<gene>
    <name evidence="2" type="ORF">BT96DRAFT_979748</name>
</gene>
<evidence type="ECO:0000313" key="2">
    <source>
        <dbReference type="EMBL" id="KAE9391702.1"/>
    </source>
</evidence>
<feature type="transmembrane region" description="Helical" evidence="1">
    <location>
        <begin position="182"/>
        <end position="201"/>
    </location>
</feature>
<sequence length="304" mass="32756">MNGIYTAIILAVIYSSTISKESRSSRNLLLGLTLVMYMLSVTHLAGTWVTLRSAFVLAGTPLQTFVILNSPPLWERVIGAAMPCIGIIIADCVIIWRAWVVWGKRFKVVVLPGLLSLTSTAFAILTITAQADISNTTYQGNVYVQAAITFFSLSLATTVICSGLIIYRILSMRSDSGSYNRVVEAITESVILYSITVIIYVPVTAVESRPNRSSVSFNSAYIQSVMFPMSGIGPTLLILRSILGLTRAQDTWSPTSPDNSLIFAGISSVSRGDAETFNSGHLTAPGVVSDSSLSPESKDLLAQK</sequence>
<feature type="transmembrane region" description="Helical" evidence="1">
    <location>
        <begin position="143"/>
        <end position="170"/>
    </location>
</feature>
<evidence type="ECO:0000313" key="3">
    <source>
        <dbReference type="Proteomes" id="UP000799118"/>
    </source>
</evidence>
<proteinExistence type="predicted"/>
<feature type="transmembrane region" description="Helical" evidence="1">
    <location>
        <begin position="221"/>
        <end position="239"/>
    </location>
</feature>
<protein>
    <submittedName>
        <fullName evidence="2">Uncharacterized protein</fullName>
    </submittedName>
</protein>
<keyword evidence="1" id="KW-0472">Membrane</keyword>
<name>A0A6A4H0G4_9AGAR</name>
<dbReference type="EMBL" id="ML769615">
    <property type="protein sequence ID" value="KAE9391702.1"/>
    <property type="molecule type" value="Genomic_DNA"/>
</dbReference>
<reference evidence="2" key="1">
    <citation type="journal article" date="2019" name="Environ. Microbiol.">
        <title>Fungal ecological strategies reflected in gene transcription - a case study of two litter decomposers.</title>
        <authorList>
            <person name="Barbi F."/>
            <person name="Kohler A."/>
            <person name="Barry K."/>
            <person name="Baskaran P."/>
            <person name="Daum C."/>
            <person name="Fauchery L."/>
            <person name="Ihrmark K."/>
            <person name="Kuo A."/>
            <person name="LaButti K."/>
            <person name="Lipzen A."/>
            <person name="Morin E."/>
            <person name="Grigoriev I.V."/>
            <person name="Henrissat B."/>
            <person name="Lindahl B."/>
            <person name="Martin F."/>
        </authorList>
    </citation>
    <scope>NUCLEOTIDE SEQUENCE</scope>
    <source>
        <strain evidence="2">JB14</strain>
    </source>
</reference>
<keyword evidence="1" id="KW-1133">Transmembrane helix</keyword>
<keyword evidence="1" id="KW-0812">Transmembrane</keyword>
<feature type="transmembrane region" description="Helical" evidence="1">
    <location>
        <begin position="108"/>
        <end position="131"/>
    </location>
</feature>
<feature type="transmembrane region" description="Helical" evidence="1">
    <location>
        <begin position="28"/>
        <end position="51"/>
    </location>
</feature>
<dbReference type="Proteomes" id="UP000799118">
    <property type="component" value="Unassembled WGS sequence"/>
</dbReference>
<evidence type="ECO:0000256" key="1">
    <source>
        <dbReference type="SAM" id="Phobius"/>
    </source>
</evidence>
<keyword evidence="3" id="KW-1185">Reference proteome</keyword>
<organism evidence="2 3">
    <name type="scientific">Gymnopus androsaceus JB14</name>
    <dbReference type="NCBI Taxonomy" id="1447944"/>
    <lineage>
        <taxon>Eukaryota</taxon>
        <taxon>Fungi</taxon>
        <taxon>Dikarya</taxon>
        <taxon>Basidiomycota</taxon>
        <taxon>Agaricomycotina</taxon>
        <taxon>Agaricomycetes</taxon>
        <taxon>Agaricomycetidae</taxon>
        <taxon>Agaricales</taxon>
        <taxon>Marasmiineae</taxon>
        <taxon>Omphalotaceae</taxon>
        <taxon>Gymnopus</taxon>
    </lineage>
</organism>
<dbReference type="OrthoDB" id="3038148at2759"/>
<accession>A0A6A4H0G4</accession>
<dbReference type="AlphaFoldDB" id="A0A6A4H0G4"/>
<feature type="transmembrane region" description="Helical" evidence="1">
    <location>
        <begin position="77"/>
        <end position="96"/>
    </location>
</feature>